<dbReference type="AlphaFoldDB" id="A0A1S2LYM8"/>
<reference evidence="1 2" key="1">
    <citation type="submission" date="2016-10" db="EMBL/GenBank/DDBJ databases">
        <title>Draft genome sequences of four alkaliphilic bacteria belonging to the Anaerobacillus genus.</title>
        <authorList>
            <person name="Bassil N.M."/>
            <person name="Lloyd J.R."/>
        </authorList>
    </citation>
    <scope>NUCLEOTIDE SEQUENCE [LARGE SCALE GENOMIC DNA]</scope>
    <source>
        <strain evidence="1 2">DSM 18345</strain>
    </source>
</reference>
<organism evidence="1 2">
    <name type="scientific">Anaerobacillus alkalilacustris</name>
    <dbReference type="NCBI Taxonomy" id="393763"/>
    <lineage>
        <taxon>Bacteria</taxon>
        <taxon>Bacillati</taxon>
        <taxon>Bacillota</taxon>
        <taxon>Bacilli</taxon>
        <taxon>Bacillales</taxon>
        <taxon>Bacillaceae</taxon>
        <taxon>Anaerobacillus</taxon>
    </lineage>
</organism>
<gene>
    <name evidence="1" type="ORF">BKP37_02155</name>
</gene>
<dbReference type="EMBL" id="MLQR01000001">
    <property type="protein sequence ID" value="OIJ17330.1"/>
    <property type="molecule type" value="Genomic_DNA"/>
</dbReference>
<protein>
    <submittedName>
        <fullName evidence="1">Uncharacterized protein</fullName>
    </submittedName>
</protein>
<comment type="caution">
    <text evidence="1">The sequence shown here is derived from an EMBL/GenBank/DDBJ whole genome shotgun (WGS) entry which is preliminary data.</text>
</comment>
<keyword evidence="2" id="KW-1185">Reference proteome</keyword>
<evidence type="ECO:0000313" key="2">
    <source>
        <dbReference type="Proteomes" id="UP000179524"/>
    </source>
</evidence>
<name>A0A1S2LYM8_9BACI</name>
<evidence type="ECO:0000313" key="1">
    <source>
        <dbReference type="EMBL" id="OIJ17330.1"/>
    </source>
</evidence>
<accession>A0A1S2LYM8</accession>
<sequence>MVVPVILFYRTGHEGVVQLVAFSSWKAKIILYFAMGENHRGELLQQFGKHTTRKGYMLIKLQIYENVLKEPPVRLRLYNKTNLNS</sequence>
<proteinExistence type="predicted"/>
<dbReference type="Proteomes" id="UP000179524">
    <property type="component" value="Unassembled WGS sequence"/>
</dbReference>